<dbReference type="Proteomes" id="UP000656548">
    <property type="component" value="Unassembled WGS sequence"/>
</dbReference>
<evidence type="ECO:0000313" key="1">
    <source>
        <dbReference type="EMBL" id="MBE1576988.1"/>
    </source>
</evidence>
<accession>A0ABR9L9Z3</accession>
<keyword evidence="2" id="KW-1185">Reference proteome</keyword>
<protein>
    <submittedName>
        <fullName evidence="1">Uncharacterized protein</fullName>
    </submittedName>
</protein>
<gene>
    <name evidence="1" type="ORF">H4W30_004048</name>
</gene>
<organism evidence="1 2">
    <name type="scientific">Amycolatopsis roodepoortensis</name>
    <dbReference type="NCBI Taxonomy" id="700274"/>
    <lineage>
        <taxon>Bacteria</taxon>
        <taxon>Bacillati</taxon>
        <taxon>Actinomycetota</taxon>
        <taxon>Actinomycetes</taxon>
        <taxon>Pseudonocardiales</taxon>
        <taxon>Pseudonocardiaceae</taxon>
        <taxon>Amycolatopsis</taxon>
    </lineage>
</organism>
<evidence type="ECO:0000313" key="2">
    <source>
        <dbReference type="Proteomes" id="UP000656548"/>
    </source>
</evidence>
<dbReference type="RefSeq" id="WP_192744255.1">
    <property type="nucleotide sequence ID" value="NZ_JADBEJ010000005.1"/>
</dbReference>
<sequence>MTDRLLYVRVRGGLRTHILHGVTTDSRPTRRARYAAAMTELIQELTDRARRALTSPRTRCEEVNEAQRFPKRWADLEPHVLKVPLETMKVVKGTFRT</sequence>
<reference evidence="1 2" key="1">
    <citation type="submission" date="2020-10" db="EMBL/GenBank/DDBJ databases">
        <title>Sequencing the genomes of 1000 actinobacteria strains.</title>
        <authorList>
            <person name="Klenk H.-P."/>
        </authorList>
    </citation>
    <scope>NUCLEOTIDE SEQUENCE [LARGE SCALE GENOMIC DNA]</scope>
    <source>
        <strain evidence="1 2">DSM 46661</strain>
    </source>
</reference>
<name>A0ABR9L9Z3_9PSEU</name>
<dbReference type="EMBL" id="JADBEJ010000005">
    <property type="protein sequence ID" value="MBE1576988.1"/>
    <property type="molecule type" value="Genomic_DNA"/>
</dbReference>
<proteinExistence type="predicted"/>
<comment type="caution">
    <text evidence="1">The sequence shown here is derived from an EMBL/GenBank/DDBJ whole genome shotgun (WGS) entry which is preliminary data.</text>
</comment>